<evidence type="ECO:0000256" key="1">
    <source>
        <dbReference type="ARBA" id="ARBA00023015"/>
    </source>
</evidence>
<accession>A0A4R5UK59</accession>
<dbReference type="SUPFAM" id="SSF46689">
    <property type="entry name" value="Homeodomain-like"/>
    <property type="match status" value="1"/>
</dbReference>
<comment type="caution">
    <text evidence="6">The sequence shown here is derived from an EMBL/GenBank/DDBJ whole genome shotgun (WGS) entry which is preliminary data.</text>
</comment>
<dbReference type="AlphaFoldDB" id="A0A4R5UK59"/>
<keyword evidence="1" id="KW-0805">Transcription regulation</keyword>
<evidence type="ECO:0000256" key="3">
    <source>
        <dbReference type="ARBA" id="ARBA00023163"/>
    </source>
</evidence>
<keyword evidence="3" id="KW-0804">Transcription</keyword>
<dbReference type="InterPro" id="IPR050109">
    <property type="entry name" value="HTH-type_TetR-like_transc_reg"/>
</dbReference>
<protein>
    <submittedName>
        <fullName evidence="6">TetR/AcrR family transcriptional regulator</fullName>
    </submittedName>
</protein>
<gene>
    <name evidence="6" type="ORF">E2F50_10260</name>
</gene>
<sequence length="234" mass="25305">MRGMPRKTYLRMSSQMSMVSSIKAVLPKRRRGFDRVEAILNTGITLFAERDYATVTMTEIAARSATAIGSLYRFFPTKEALAAAILDRYGTLLIGALDQVVAGVEGMTAAQVADAVVSLMRDLKHERAAALALIGVQKNGSAIRLALQTDMIARLTAILKARSPAPASTSMEAQAWLLLYTLKAIRSLDQDRPDLAAEVEADGRRLIEFYIGRAWSGQSQSGAEDGQAAVRSGL</sequence>
<feature type="DNA-binding region" description="H-T-H motif" evidence="4">
    <location>
        <begin position="56"/>
        <end position="75"/>
    </location>
</feature>
<dbReference type="GO" id="GO:0003700">
    <property type="term" value="F:DNA-binding transcription factor activity"/>
    <property type="evidence" value="ECO:0007669"/>
    <property type="project" value="TreeGrafter"/>
</dbReference>
<evidence type="ECO:0000256" key="4">
    <source>
        <dbReference type="PROSITE-ProRule" id="PRU00335"/>
    </source>
</evidence>
<dbReference type="PRINTS" id="PR00455">
    <property type="entry name" value="HTHTETR"/>
</dbReference>
<keyword evidence="2 4" id="KW-0238">DNA-binding</keyword>
<proteinExistence type="predicted"/>
<dbReference type="GO" id="GO:0000976">
    <property type="term" value="F:transcription cis-regulatory region binding"/>
    <property type="evidence" value="ECO:0007669"/>
    <property type="project" value="TreeGrafter"/>
</dbReference>
<evidence type="ECO:0000313" key="6">
    <source>
        <dbReference type="EMBL" id="TDK37256.1"/>
    </source>
</evidence>
<evidence type="ECO:0000313" key="7">
    <source>
        <dbReference type="Proteomes" id="UP000295238"/>
    </source>
</evidence>
<dbReference type="PANTHER" id="PTHR30055">
    <property type="entry name" value="HTH-TYPE TRANSCRIPTIONAL REGULATOR RUTR"/>
    <property type="match status" value="1"/>
</dbReference>
<reference evidence="6 7" key="1">
    <citation type="submission" date="2019-03" db="EMBL/GenBank/DDBJ databases">
        <title>Rhizobium sp. nov., an bacterium isolated from biocrust in Mu Us Desert.</title>
        <authorList>
            <person name="Lixiong L."/>
        </authorList>
    </citation>
    <scope>NUCLEOTIDE SEQUENCE [LARGE SCALE GENOMIC DNA]</scope>
    <source>
        <strain evidence="6 7">SPY-1</strain>
    </source>
</reference>
<dbReference type="Pfam" id="PF00440">
    <property type="entry name" value="TetR_N"/>
    <property type="match status" value="1"/>
</dbReference>
<evidence type="ECO:0000259" key="5">
    <source>
        <dbReference type="PROSITE" id="PS50977"/>
    </source>
</evidence>
<evidence type="ECO:0000256" key="2">
    <source>
        <dbReference type="ARBA" id="ARBA00023125"/>
    </source>
</evidence>
<dbReference type="EMBL" id="SMTL01000002">
    <property type="protein sequence ID" value="TDK37256.1"/>
    <property type="molecule type" value="Genomic_DNA"/>
</dbReference>
<dbReference type="PROSITE" id="PS50977">
    <property type="entry name" value="HTH_TETR_2"/>
    <property type="match status" value="1"/>
</dbReference>
<name>A0A4R5UK59_9HYPH</name>
<organism evidence="6 7">
    <name type="scientific">Rhizobium deserti</name>
    <dbReference type="NCBI Taxonomy" id="2547961"/>
    <lineage>
        <taxon>Bacteria</taxon>
        <taxon>Pseudomonadati</taxon>
        <taxon>Pseudomonadota</taxon>
        <taxon>Alphaproteobacteria</taxon>
        <taxon>Hyphomicrobiales</taxon>
        <taxon>Rhizobiaceae</taxon>
        <taxon>Rhizobium/Agrobacterium group</taxon>
        <taxon>Rhizobium</taxon>
    </lineage>
</organism>
<dbReference type="InterPro" id="IPR009057">
    <property type="entry name" value="Homeodomain-like_sf"/>
</dbReference>
<feature type="domain" description="HTH tetR-type" evidence="5">
    <location>
        <begin position="33"/>
        <end position="93"/>
    </location>
</feature>
<dbReference type="InterPro" id="IPR001647">
    <property type="entry name" value="HTH_TetR"/>
</dbReference>
<keyword evidence="7" id="KW-1185">Reference proteome</keyword>
<dbReference type="PANTHER" id="PTHR30055:SF234">
    <property type="entry name" value="HTH-TYPE TRANSCRIPTIONAL REGULATOR BETI"/>
    <property type="match status" value="1"/>
</dbReference>
<dbReference type="Gene3D" id="1.10.357.10">
    <property type="entry name" value="Tetracycline Repressor, domain 2"/>
    <property type="match status" value="1"/>
</dbReference>
<dbReference type="Proteomes" id="UP000295238">
    <property type="component" value="Unassembled WGS sequence"/>
</dbReference>